<proteinExistence type="predicted"/>
<accession>A0AAJ8E3A8</accession>
<protein>
    <submittedName>
        <fullName evidence="1">Uncharacterized protein</fullName>
    </submittedName>
</protein>
<dbReference type="KEGG" id="ang:An09g01730"/>
<reference evidence="1" key="2">
    <citation type="submission" date="2025-08" db="UniProtKB">
        <authorList>
            <consortium name="RefSeq"/>
        </authorList>
    </citation>
    <scope>IDENTIFICATION</scope>
</reference>
<evidence type="ECO:0000313" key="1">
    <source>
        <dbReference type="RefSeq" id="XP_059605838.1"/>
    </source>
</evidence>
<organism evidence="1">
    <name type="scientific">Aspergillus niger</name>
    <dbReference type="NCBI Taxonomy" id="5061"/>
    <lineage>
        <taxon>Eukaryota</taxon>
        <taxon>Fungi</taxon>
        <taxon>Dikarya</taxon>
        <taxon>Ascomycota</taxon>
        <taxon>Pezizomycotina</taxon>
        <taxon>Eurotiomycetes</taxon>
        <taxon>Eurotiomycetidae</taxon>
        <taxon>Eurotiales</taxon>
        <taxon>Aspergillaceae</taxon>
        <taxon>Aspergillus</taxon>
        <taxon>Aspergillus subgen. Circumdati</taxon>
    </lineage>
</organism>
<dbReference type="RefSeq" id="XP_059605838.1">
    <property type="nucleotide sequence ID" value="XM_059749615.1"/>
</dbReference>
<dbReference type="GeneID" id="84591959"/>
<name>A0AAJ8E3A8_ASPNG</name>
<sequence length="183" mass="19902">MSQTGVSNVVPQVLEREASVEPDKEWTHPSGVILAYHQGRIAAPPDRWRQPVMSYVSGISRPRLIQIPSTLINAIILEHSSPNANRLRNVACTCLMLLFAKLYFRAYGATCAAAATPLLSPIRRGSLFNSAAEFLGRSLPGPVSAAANCDPAIFLHCQVTLAHPNMRVGPMMATNVNILRMTL</sequence>
<dbReference type="VEuPathDB" id="FungiDB:An09g01730"/>
<dbReference type="AlphaFoldDB" id="A0AAJ8E3A8"/>
<gene>
    <name evidence="1" type="ORF">An09g01730</name>
</gene>
<reference evidence="1" key="1">
    <citation type="submission" date="2025-02" db="EMBL/GenBank/DDBJ databases">
        <authorList>
            <consortium name="NCBI Genome Project"/>
        </authorList>
    </citation>
    <scope>NUCLEOTIDE SEQUENCE</scope>
</reference>